<dbReference type="InterPro" id="IPR036388">
    <property type="entry name" value="WH-like_DNA-bd_sf"/>
</dbReference>
<dbReference type="GO" id="GO:0003700">
    <property type="term" value="F:DNA-binding transcription factor activity"/>
    <property type="evidence" value="ECO:0007669"/>
    <property type="project" value="InterPro"/>
</dbReference>
<dbReference type="Gene3D" id="1.10.10.10">
    <property type="entry name" value="Winged helix-like DNA-binding domain superfamily/Winged helix DNA-binding domain"/>
    <property type="match status" value="1"/>
</dbReference>
<dbReference type="InterPro" id="IPR039422">
    <property type="entry name" value="MarR/SlyA-like"/>
</dbReference>
<dbReference type="Pfam" id="PF12802">
    <property type="entry name" value="MarR_2"/>
    <property type="match status" value="1"/>
</dbReference>
<protein>
    <submittedName>
        <fullName evidence="1">MarR family transcriptional regulator</fullName>
    </submittedName>
</protein>
<dbReference type="PROSITE" id="PS50995">
    <property type="entry name" value="HTH_MARR_2"/>
    <property type="match status" value="1"/>
</dbReference>
<dbReference type="KEGG" id="acid:CBP33_09610"/>
<evidence type="ECO:0000313" key="2">
    <source>
        <dbReference type="Proteomes" id="UP000194432"/>
    </source>
</evidence>
<dbReference type="EMBL" id="CP021361">
    <property type="protein sequence ID" value="ART53590.1"/>
    <property type="molecule type" value="Genomic_DNA"/>
</dbReference>
<accession>A0A240U880</accession>
<dbReference type="GO" id="GO:0006950">
    <property type="term" value="P:response to stress"/>
    <property type="evidence" value="ECO:0007669"/>
    <property type="project" value="TreeGrafter"/>
</dbReference>
<name>A0A240U880_9BURK</name>
<dbReference type="PANTHER" id="PTHR33164:SF95">
    <property type="entry name" value="TRANSCRIPTIONAL REGULATOR"/>
    <property type="match status" value="1"/>
</dbReference>
<reference evidence="1 2" key="1">
    <citation type="submission" date="2017-05" db="EMBL/GenBank/DDBJ databases">
        <title>Polyphasic characterization of four soil-derived phenanthrene-degrading Acidovorax strains and proposal of Acidovorax phenanthrenivorans sp. nov.</title>
        <authorList>
            <person name="Singleton D.R."/>
            <person name="Lee J."/>
            <person name="Dickey A.N."/>
            <person name="Stroud A."/>
            <person name="Scholl E.H."/>
            <person name="Wright F.A."/>
            <person name="Aitken M.D."/>
        </authorList>
    </citation>
    <scope>NUCLEOTIDE SEQUENCE [LARGE SCALE GENOMIC DNA]</scope>
    <source>
        <strain evidence="1">NA3</strain>
    </source>
</reference>
<dbReference type="AlphaFoldDB" id="A0A240U880"/>
<dbReference type="SMART" id="SM00347">
    <property type="entry name" value="HTH_MARR"/>
    <property type="match status" value="1"/>
</dbReference>
<organism evidence="1 2">
    <name type="scientific">Acidovorax carolinensis</name>
    <dbReference type="NCBI Taxonomy" id="553814"/>
    <lineage>
        <taxon>Bacteria</taxon>
        <taxon>Pseudomonadati</taxon>
        <taxon>Pseudomonadota</taxon>
        <taxon>Betaproteobacteria</taxon>
        <taxon>Burkholderiales</taxon>
        <taxon>Comamonadaceae</taxon>
        <taxon>Acidovorax</taxon>
    </lineage>
</organism>
<proteinExistence type="predicted"/>
<sequence length="164" mass="17672">MAQSFDFHQAPGHLVRRAHQRAVALFMEETVGFYVTPVQFAILNELIDQPGADQVTLAACVALDAATSGSVIGRLEARGWIRRVPDSRDRRRKLMWVTPAGEAAALQLRTAAQRVQERLMAPLSQAEVTQLKALLAKLVCGPAAPGNTSAPHPPFSALPSLSSP</sequence>
<dbReference type="SUPFAM" id="SSF46785">
    <property type="entry name" value="Winged helix' DNA-binding domain"/>
    <property type="match status" value="1"/>
</dbReference>
<accession>A0A240TWY8</accession>
<dbReference type="PRINTS" id="PR00598">
    <property type="entry name" value="HTHMARR"/>
</dbReference>
<keyword evidence="2" id="KW-1185">Reference proteome</keyword>
<dbReference type="InterPro" id="IPR036390">
    <property type="entry name" value="WH_DNA-bd_sf"/>
</dbReference>
<dbReference type="RefSeq" id="WP_086914061.1">
    <property type="nucleotide sequence ID" value="NZ_CP021359.1"/>
</dbReference>
<dbReference type="PANTHER" id="PTHR33164">
    <property type="entry name" value="TRANSCRIPTIONAL REGULATOR, MARR FAMILY"/>
    <property type="match status" value="1"/>
</dbReference>
<gene>
    <name evidence="1" type="ORF">CBP34_09190</name>
</gene>
<dbReference type="KEGG" id="acin:CBP34_09190"/>
<evidence type="ECO:0000313" key="1">
    <source>
        <dbReference type="EMBL" id="ART53590.1"/>
    </source>
</evidence>
<dbReference type="Proteomes" id="UP000194432">
    <property type="component" value="Chromosome 1"/>
</dbReference>
<dbReference type="InterPro" id="IPR000835">
    <property type="entry name" value="HTH_MarR-typ"/>
</dbReference>